<dbReference type="InterPro" id="IPR036047">
    <property type="entry name" value="F-box-like_dom_sf"/>
</dbReference>
<dbReference type="OMA" id="FREENLC"/>
<evidence type="ECO:0000313" key="4">
    <source>
        <dbReference type="EnsemblPlants" id="AUR62008987-RA:cds"/>
    </source>
</evidence>
<accession>A0A803LAU8</accession>
<comment type="catalytic activity">
    <reaction evidence="2">
        <text>a very-long-chain acyl-CoA + malonyl-CoA + H(+) = a very-long-chain 3-oxoacyl-CoA + CO2 + CoA</text>
        <dbReference type="Rhea" id="RHEA:32727"/>
        <dbReference type="ChEBI" id="CHEBI:15378"/>
        <dbReference type="ChEBI" id="CHEBI:16526"/>
        <dbReference type="ChEBI" id="CHEBI:57287"/>
        <dbReference type="ChEBI" id="CHEBI:57384"/>
        <dbReference type="ChEBI" id="CHEBI:90725"/>
        <dbReference type="ChEBI" id="CHEBI:90736"/>
        <dbReference type="EC" id="2.3.1.199"/>
    </reaction>
</comment>
<evidence type="ECO:0000313" key="5">
    <source>
        <dbReference type="Proteomes" id="UP000596660"/>
    </source>
</evidence>
<evidence type="ECO:0000259" key="3">
    <source>
        <dbReference type="PROSITE" id="PS50181"/>
    </source>
</evidence>
<dbReference type="Gramene" id="AUR62008987-RA">
    <property type="protein sequence ID" value="AUR62008987-RA:cds"/>
    <property type="gene ID" value="AUR62008987"/>
</dbReference>
<dbReference type="InterPro" id="IPR013601">
    <property type="entry name" value="FAE1_typ3_polyketide_synth"/>
</dbReference>
<dbReference type="Gene3D" id="1.20.1280.50">
    <property type="match status" value="1"/>
</dbReference>
<dbReference type="InterPro" id="IPR012392">
    <property type="entry name" value="3-ktacl-CoA_syn"/>
</dbReference>
<dbReference type="GO" id="GO:0016020">
    <property type="term" value="C:membrane"/>
    <property type="evidence" value="ECO:0007669"/>
    <property type="project" value="InterPro"/>
</dbReference>
<dbReference type="Pfam" id="PF00646">
    <property type="entry name" value="F-box"/>
    <property type="match status" value="1"/>
</dbReference>
<dbReference type="GO" id="GO:0009922">
    <property type="term" value="F:fatty acid elongase activity"/>
    <property type="evidence" value="ECO:0007669"/>
    <property type="project" value="UniProtKB-EC"/>
</dbReference>
<dbReference type="PANTHER" id="PTHR31561">
    <property type="entry name" value="3-KETOACYL-COA SYNTHASE"/>
    <property type="match status" value="1"/>
</dbReference>
<dbReference type="SUPFAM" id="SSF53901">
    <property type="entry name" value="Thiolase-like"/>
    <property type="match status" value="1"/>
</dbReference>
<dbReference type="CDD" id="cd22160">
    <property type="entry name" value="F-box_AtFBL13-like"/>
    <property type="match status" value="1"/>
</dbReference>
<feature type="domain" description="F-box" evidence="3">
    <location>
        <begin position="237"/>
        <end position="273"/>
    </location>
</feature>
<dbReference type="InterPro" id="IPR001810">
    <property type="entry name" value="F-box_dom"/>
</dbReference>
<evidence type="ECO:0000256" key="2">
    <source>
        <dbReference type="ARBA" id="ARBA00047375"/>
    </source>
</evidence>
<dbReference type="Gene3D" id="3.40.47.10">
    <property type="match status" value="1"/>
</dbReference>
<sequence length="712" mass="81785">MIVFKDNPKVARFQMRILERAGLGDETGLPPALQFIPPEPSFSRTYDEALLVIFSSIDELLKKTGVRPNNISIIITNCSIFCPTPSLSSMIMNKYKMRSCTKTFSLSGMGCSASAISLDLAKRLLQVMPNSYALVVSTEILTPNCYMGSERSMTVPGCLFRLGCSSLLLTNKREERYRAKYQLLHTIRTHIGAIDASYTSVMQQEDDEGRLGIALSKDLLVVAGEALRDMGDGTTSIDRISELPDFILHHILSYLSTKEAAQTGVISKRWQYVWETFPILDCNEWFFGRELDILNPKELGIPKDERRKIFNRRLKFMSYVDEKLRRFREENLCVKKFFLHITLVSNNLTPRVDTWMDLVADLCIQELDLRLDRNAVKLCSLVELHLRDVSIDEDTIQDLIFSIHSMKVFSLKNCLGFENLEICDHDKLEKVVYHPHKDFKAKTFSIKWLQNMITSFPLLENLYLGGCILQEVMKLSSQVLKEMHVCNCMKLVEAEFDTPNAHSFVYRGGKTMPRLYSSSVAAYRTAELSVRLENMDSVWFMRLNNFLKDNKFQDLTFCMTAKSDKAISFDVEDYVGIHFSPLELNTMKLVTHTLTSVNYAALLDALFWNLRPRILSLELNYYSPEFFKGILKGLVAKEEPNCYCSQNLECWRHSLKDIKLINVKGLKSNIVFNAMTLNKLTNFLDDWLIEAQKTVKSCEHLKVQTLSFQLSW</sequence>
<organism evidence="4 5">
    <name type="scientific">Chenopodium quinoa</name>
    <name type="common">Quinoa</name>
    <dbReference type="NCBI Taxonomy" id="63459"/>
    <lineage>
        <taxon>Eukaryota</taxon>
        <taxon>Viridiplantae</taxon>
        <taxon>Streptophyta</taxon>
        <taxon>Embryophyta</taxon>
        <taxon>Tracheophyta</taxon>
        <taxon>Spermatophyta</taxon>
        <taxon>Magnoliopsida</taxon>
        <taxon>eudicotyledons</taxon>
        <taxon>Gunneridae</taxon>
        <taxon>Pentapetalae</taxon>
        <taxon>Caryophyllales</taxon>
        <taxon>Chenopodiaceae</taxon>
        <taxon>Chenopodioideae</taxon>
        <taxon>Atripliceae</taxon>
        <taxon>Chenopodium</taxon>
    </lineage>
</organism>
<reference evidence="4" key="1">
    <citation type="journal article" date="2017" name="Nature">
        <title>The genome of Chenopodium quinoa.</title>
        <authorList>
            <person name="Jarvis D.E."/>
            <person name="Ho Y.S."/>
            <person name="Lightfoot D.J."/>
            <person name="Schmoeckel S.M."/>
            <person name="Li B."/>
            <person name="Borm T.J.A."/>
            <person name="Ohyanagi H."/>
            <person name="Mineta K."/>
            <person name="Michell C.T."/>
            <person name="Saber N."/>
            <person name="Kharbatia N.M."/>
            <person name="Rupper R.R."/>
            <person name="Sharp A.R."/>
            <person name="Dally N."/>
            <person name="Boughton B.A."/>
            <person name="Woo Y.H."/>
            <person name="Gao G."/>
            <person name="Schijlen E.G.W.M."/>
            <person name="Guo X."/>
            <person name="Momin A.A."/>
            <person name="Negrao S."/>
            <person name="Al-Babili S."/>
            <person name="Gehring C."/>
            <person name="Roessner U."/>
            <person name="Jung C."/>
            <person name="Murphy K."/>
            <person name="Arold S.T."/>
            <person name="Gojobori T."/>
            <person name="van der Linden C.G."/>
            <person name="van Loo E.N."/>
            <person name="Jellen E.N."/>
            <person name="Maughan P.J."/>
            <person name="Tester M."/>
        </authorList>
    </citation>
    <scope>NUCLEOTIDE SEQUENCE [LARGE SCALE GENOMIC DNA]</scope>
    <source>
        <strain evidence="4">cv. PI 614886</strain>
    </source>
</reference>
<proteinExistence type="predicted"/>
<evidence type="ECO:0000256" key="1">
    <source>
        <dbReference type="ARBA" id="ARBA00023315"/>
    </source>
</evidence>
<dbReference type="GO" id="GO:0006633">
    <property type="term" value="P:fatty acid biosynthetic process"/>
    <property type="evidence" value="ECO:0007669"/>
    <property type="project" value="InterPro"/>
</dbReference>
<name>A0A803LAU8_CHEQI</name>
<dbReference type="PROSITE" id="PS50181">
    <property type="entry name" value="FBOX"/>
    <property type="match status" value="1"/>
</dbReference>
<dbReference type="InterPro" id="IPR016039">
    <property type="entry name" value="Thiolase-like"/>
</dbReference>
<dbReference type="InterPro" id="IPR053781">
    <property type="entry name" value="F-box_AtFBL13-like"/>
</dbReference>
<reference evidence="4" key="2">
    <citation type="submission" date="2021-03" db="UniProtKB">
        <authorList>
            <consortium name="EnsemblPlants"/>
        </authorList>
    </citation>
    <scope>IDENTIFICATION</scope>
</reference>
<keyword evidence="1" id="KW-0808">Transferase</keyword>
<protein>
    <recommendedName>
        <fullName evidence="3">F-box domain-containing protein</fullName>
    </recommendedName>
</protein>
<dbReference type="AlphaFoldDB" id="A0A803LAU8"/>
<dbReference type="Proteomes" id="UP000596660">
    <property type="component" value="Unplaced"/>
</dbReference>
<keyword evidence="1" id="KW-0012">Acyltransferase</keyword>
<keyword evidence="5" id="KW-1185">Reference proteome</keyword>
<dbReference type="SUPFAM" id="SSF81383">
    <property type="entry name" value="F-box domain"/>
    <property type="match status" value="1"/>
</dbReference>
<dbReference type="Pfam" id="PF08392">
    <property type="entry name" value="FAE1_CUT1_RppA"/>
    <property type="match status" value="1"/>
</dbReference>
<dbReference type="EnsemblPlants" id="AUR62008987-RA">
    <property type="protein sequence ID" value="AUR62008987-RA:cds"/>
    <property type="gene ID" value="AUR62008987"/>
</dbReference>